<dbReference type="OrthoDB" id="9020508at2"/>
<dbReference type="Proteomes" id="UP000430232">
    <property type="component" value="Unassembled WGS sequence"/>
</dbReference>
<protein>
    <submittedName>
        <fullName evidence="2">Uncharacterized protein</fullName>
    </submittedName>
</protein>
<accession>A0A6H9TGC6</accession>
<dbReference type="EMBL" id="VZOJ01000006">
    <property type="protein sequence ID" value="KAB0644034.1"/>
    <property type="molecule type" value="Genomic_DNA"/>
</dbReference>
<gene>
    <name evidence="2" type="ORF">F7R21_04360</name>
</gene>
<reference evidence="2 3" key="1">
    <citation type="submission" date="2019-09" db="EMBL/GenBank/DDBJ databases">
        <title>Draft genome sequences of 48 bacterial type strains from the CCUG.</title>
        <authorList>
            <person name="Tunovic T."/>
            <person name="Pineiro-Iglesias B."/>
            <person name="Unosson C."/>
            <person name="Inganas E."/>
            <person name="Ohlen M."/>
            <person name="Cardew S."/>
            <person name="Jensie-Markopoulos S."/>
            <person name="Salva-Serra F."/>
            <person name="Jaen-Luchoro D."/>
            <person name="Karlsson R."/>
            <person name="Svensson-Stadler L."/>
            <person name="Chun J."/>
            <person name="Moore E."/>
        </authorList>
    </citation>
    <scope>NUCLEOTIDE SEQUENCE [LARGE SCALE GENOMIC DNA]</scope>
    <source>
        <strain evidence="2 3">CCUG 54555</strain>
    </source>
</reference>
<sequence length="65" mass="7004">MRKLPESNPASVPASRRAFLGRCSTAVRNIPASSHRAAPFHPKPEGSLGMPAFDSHSCIRSEPPH</sequence>
<evidence type="ECO:0000313" key="2">
    <source>
        <dbReference type="EMBL" id="KAB0644034.1"/>
    </source>
</evidence>
<proteinExistence type="predicted"/>
<evidence type="ECO:0000313" key="3">
    <source>
        <dbReference type="Proteomes" id="UP000430232"/>
    </source>
</evidence>
<keyword evidence="3" id="KW-1185">Reference proteome</keyword>
<organism evidence="2 3">
    <name type="scientific">Burkholderia latens</name>
    <dbReference type="NCBI Taxonomy" id="488446"/>
    <lineage>
        <taxon>Bacteria</taxon>
        <taxon>Pseudomonadati</taxon>
        <taxon>Pseudomonadota</taxon>
        <taxon>Betaproteobacteria</taxon>
        <taxon>Burkholderiales</taxon>
        <taxon>Burkholderiaceae</taxon>
        <taxon>Burkholderia</taxon>
        <taxon>Burkholderia cepacia complex</taxon>
    </lineage>
</organism>
<name>A0A6H9TGC6_9BURK</name>
<feature type="region of interest" description="Disordered" evidence="1">
    <location>
        <begin position="31"/>
        <end position="65"/>
    </location>
</feature>
<evidence type="ECO:0000256" key="1">
    <source>
        <dbReference type="SAM" id="MobiDB-lite"/>
    </source>
</evidence>
<comment type="caution">
    <text evidence="2">The sequence shown here is derived from an EMBL/GenBank/DDBJ whole genome shotgun (WGS) entry which is preliminary data.</text>
</comment>
<dbReference type="AlphaFoldDB" id="A0A6H9TGC6"/>